<keyword evidence="3" id="KW-1185">Reference proteome</keyword>
<dbReference type="Pfam" id="PF22494">
    <property type="entry name" value="choice_anch_I"/>
    <property type="match status" value="1"/>
</dbReference>
<dbReference type="PANTHER" id="PTHR46928">
    <property type="entry name" value="MESENCHYME-SPECIFIC CELL SURFACE GLYCOPROTEIN"/>
    <property type="match status" value="1"/>
</dbReference>
<organism evidence="3 4">
    <name type="scientific">Aplysia californica</name>
    <name type="common">California sea hare</name>
    <dbReference type="NCBI Taxonomy" id="6500"/>
    <lineage>
        <taxon>Eukaryota</taxon>
        <taxon>Metazoa</taxon>
        <taxon>Spiralia</taxon>
        <taxon>Lophotrochozoa</taxon>
        <taxon>Mollusca</taxon>
        <taxon>Gastropoda</taxon>
        <taxon>Heterobranchia</taxon>
        <taxon>Euthyneura</taxon>
        <taxon>Tectipleura</taxon>
        <taxon>Aplysiida</taxon>
        <taxon>Aplysioidea</taxon>
        <taxon>Aplysiidae</taxon>
        <taxon>Aplysia</taxon>
    </lineage>
</organism>
<evidence type="ECO:0000259" key="2">
    <source>
        <dbReference type="Pfam" id="PF22494"/>
    </source>
</evidence>
<dbReference type="PANTHER" id="PTHR46928:SF1">
    <property type="entry name" value="MESENCHYME-SPECIFIC CELL SURFACE GLYCOPROTEIN"/>
    <property type="match status" value="1"/>
</dbReference>
<evidence type="ECO:0000313" key="4">
    <source>
        <dbReference type="RefSeq" id="XP_005091631.2"/>
    </source>
</evidence>
<sequence length="575" mass="63587">MKWTPVVLCCWLLAATVTAYVVLKPKAYVRLNDADGNKRINSSTLNTLDFDYVTNLLYVLAHEPARLTVFSLSLDGTPTQVLEHKFSTALEGFPLDIEICRPLVIGSTPRVAISFQDPASRSADGRVVFFQPLSFNDKDLVEIQRVTVGPYPVDLEFAEDCSVLIVANKGQATKEGTNIYRDPEGTLTRVQMPPDFSDLSPITSTTISFADYFDGPAGGANLAELLAGNFRSFPVRDPNNGLLSIAQNIEPEDVLIAEGGRTAYVTLPMNNAVAKVNLFTNQVSEIFPLGNRSWTDYYMDPSDMDGGVNMRGFNIYSLYQARRIEWISQGTREFLITLDSGLFNINHEYGFMDFERGKTLQSAGVFDTGDQKLESELADDTMLGRLAISTVDGVRLDGRIENVFTFGGRGFSIHSGQNLDIRSATVDSIEKVTKQYMPDVFNSAYRSPTSNPQRDRESTSPFLGPYLQAMTVAEFQDKTVLFLGSGNSGIIYVYVLSADATCPQPYFHSLYRAGGKYSTWQTLYDTEAMGDIGINDMRYLEDIDLTPILVVTSSISNSVSIYHVEEGPFDSDSSV</sequence>
<evidence type="ECO:0000256" key="1">
    <source>
        <dbReference type="SAM" id="SignalP"/>
    </source>
</evidence>
<evidence type="ECO:0000313" key="3">
    <source>
        <dbReference type="Proteomes" id="UP000694888"/>
    </source>
</evidence>
<feature type="chain" id="PRO_5046018330" evidence="1">
    <location>
        <begin position="20"/>
        <end position="575"/>
    </location>
</feature>
<dbReference type="RefSeq" id="XP_005091631.2">
    <property type="nucleotide sequence ID" value="XM_005091574.2"/>
</dbReference>
<dbReference type="InterPro" id="IPR011048">
    <property type="entry name" value="Haem_d1_sf"/>
</dbReference>
<dbReference type="GeneID" id="101848492"/>
<accession>A0ABM0JE56</accession>
<reference evidence="4" key="1">
    <citation type="submission" date="2025-08" db="UniProtKB">
        <authorList>
            <consortium name="RefSeq"/>
        </authorList>
    </citation>
    <scope>IDENTIFICATION</scope>
</reference>
<feature type="signal peptide" evidence="1">
    <location>
        <begin position="1"/>
        <end position="19"/>
    </location>
</feature>
<keyword evidence="1" id="KW-0732">Signal</keyword>
<dbReference type="SUPFAM" id="SSF51004">
    <property type="entry name" value="C-terminal (heme d1) domain of cytochrome cd1-nitrite reductase"/>
    <property type="match status" value="1"/>
</dbReference>
<proteinExistence type="predicted"/>
<dbReference type="InterPro" id="IPR055188">
    <property type="entry name" value="Choice_anch_I"/>
</dbReference>
<dbReference type="InterPro" id="IPR052956">
    <property type="entry name" value="Mesenchyme-surface_protein"/>
</dbReference>
<gene>
    <name evidence="4" type="primary">LOC101848492</name>
</gene>
<dbReference type="Proteomes" id="UP000694888">
    <property type="component" value="Unplaced"/>
</dbReference>
<name>A0ABM0JE56_APLCA</name>
<feature type="domain" description="Choice-of-anchor I" evidence="2">
    <location>
        <begin position="146"/>
        <end position="498"/>
    </location>
</feature>
<protein>
    <submittedName>
        <fullName evidence="4">Mesenchyme-specific cell surface glycoprotein-like</fullName>
    </submittedName>
</protein>